<keyword evidence="5" id="KW-0812">Transmembrane</keyword>
<dbReference type="EC" id="2.7.7.65" evidence="3"/>
<comment type="catalytic activity">
    <reaction evidence="4">
        <text>2 GTP = 3',3'-c-di-GMP + 2 diphosphate</text>
        <dbReference type="Rhea" id="RHEA:24898"/>
        <dbReference type="ChEBI" id="CHEBI:33019"/>
        <dbReference type="ChEBI" id="CHEBI:37565"/>
        <dbReference type="ChEBI" id="CHEBI:58805"/>
        <dbReference type="EC" id="2.7.7.65"/>
    </reaction>
</comment>
<keyword evidence="5" id="KW-0472">Membrane</keyword>
<dbReference type="Gene3D" id="3.30.70.270">
    <property type="match status" value="1"/>
</dbReference>
<name>A0A5E6Q1T6_PSEFL</name>
<evidence type="ECO:0000313" key="8">
    <source>
        <dbReference type="Proteomes" id="UP000399692"/>
    </source>
</evidence>
<evidence type="ECO:0000313" key="7">
    <source>
        <dbReference type="EMBL" id="VVM49177.1"/>
    </source>
</evidence>
<keyword evidence="5" id="KW-1133">Transmembrane helix</keyword>
<comment type="cofactor">
    <cofactor evidence="1">
        <name>Mg(2+)</name>
        <dbReference type="ChEBI" id="CHEBI:18420"/>
    </cofactor>
</comment>
<feature type="transmembrane region" description="Helical" evidence="5">
    <location>
        <begin position="174"/>
        <end position="191"/>
    </location>
</feature>
<sequence length="408" mass="45113">MAAMNVRLERFARRWRNDTMPHPYPELRPHAMNAPDLRPEITQHVRTDRLKQLFVQSAPAVLGSYLAAAMLCWMGWERFDHEAVLIWMSVLTATTLLRTEMFITYRRAAPNQRSPQQWERRYWLTLALSAGTWGLGALAVMPVGDLVGQTLIMLFAVGMSVSAVSCYSSFRNMTLVSVALVLLPCTIWLLLQPSALQQGIALAVLVFASFVVNATRSLSSALETAWRLKHEMEHAHRLAMIASCTDGLTGLNNRRAFFDHASAQHALCEQQSGLVAVLMLDVDFFKQINDTFGHAAGDRVLQRIGTVISACLRDDDIAGRLGGEEFALLLPNTPQAEAVEIAERLRALIAQLNVSSEHGVTASIGLVYATTADSDLDALLVCADKAMYRAKASGRNRVELVEHVRTTA</sequence>
<dbReference type="InterPro" id="IPR050469">
    <property type="entry name" value="Diguanylate_Cyclase"/>
</dbReference>
<comment type="subcellular location">
    <subcellularLocation>
        <location evidence="2">Cell inner membrane</location>
    </subcellularLocation>
</comment>
<dbReference type="InterPro" id="IPR000160">
    <property type="entry name" value="GGDEF_dom"/>
</dbReference>
<organism evidence="7 8">
    <name type="scientific">Pseudomonas fluorescens</name>
    <dbReference type="NCBI Taxonomy" id="294"/>
    <lineage>
        <taxon>Bacteria</taxon>
        <taxon>Pseudomonadati</taxon>
        <taxon>Pseudomonadota</taxon>
        <taxon>Gammaproteobacteria</taxon>
        <taxon>Pseudomonadales</taxon>
        <taxon>Pseudomonadaceae</taxon>
        <taxon>Pseudomonas</taxon>
    </lineage>
</organism>
<evidence type="ECO:0000256" key="2">
    <source>
        <dbReference type="ARBA" id="ARBA00004533"/>
    </source>
</evidence>
<feature type="domain" description="GGDEF" evidence="6">
    <location>
        <begin position="273"/>
        <end position="403"/>
    </location>
</feature>
<dbReference type="NCBIfam" id="TIGR00254">
    <property type="entry name" value="GGDEF"/>
    <property type="match status" value="1"/>
</dbReference>
<dbReference type="GO" id="GO:0005886">
    <property type="term" value="C:plasma membrane"/>
    <property type="evidence" value="ECO:0007669"/>
    <property type="project" value="UniProtKB-SubCell"/>
</dbReference>
<dbReference type="InterPro" id="IPR043128">
    <property type="entry name" value="Rev_trsase/Diguanyl_cyclase"/>
</dbReference>
<dbReference type="InterPro" id="IPR029787">
    <property type="entry name" value="Nucleotide_cyclase"/>
</dbReference>
<feature type="transmembrane region" description="Helical" evidence="5">
    <location>
        <begin position="53"/>
        <end position="76"/>
    </location>
</feature>
<dbReference type="PANTHER" id="PTHR45138:SF9">
    <property type="entry name" value="DIGUANYLATE CYCLASE DGCM-RELATED"/>
    <property type="match status" value="1"/>
</dbReference>
<evidence type="ECO:0000256" key="4">
    <source>
        <dbReference type="ARBA" id="ARBA00034247"/>
    </source>
</evidence>
<accession>A0A5E6Q1T6</accession>
<dbReference type="Proteomes" id="UP000399692">
    <property type="component" value="Unassembled WGS sequence"/>
</dbReference>
<feature type="transmembrane region" description="Helical" evidence="5">
    <location>
        <begin position="146"/>
        <end position="167"/>
    </location>
</feature>
<evidence type="ECO:0000256" key="5">
    <source>
        <dbReference type="SAM" id="Phobius"/>
    </source>
</evidence>
<gene>
    <name evidence="7" type="ORF">PS631_00716</name>
</gene>
<dbReference type="EMBL" id="CABVHF010000001">
    <property type="protein sequence ID" value="VVM49177.1"/>
    <property type="molecule type" value="Genomic_DNA"/>
</dbReference>
<feature type="transmembrane region" description="Helical" evidence="5">
    <location>
        <begin position="82"/>
        <end position="101"/>
    </location>
</feature>
<evidence type="ECO:0000259" key="6">
    <source>
        <dbReference type="PROSITE" id="PS50887"/>
    </source>
</evidence>
<dbReference type="CDD" id="cd01949">
    <property type="entry name" value="GGDEF"/>
    <property type="match status" value="1"/>
</dbReference>
<dbReference type="FunFam" id="3.30.70.270:FF:000001">
    <property type="entry name" value="Diguanylate cyclase domain protein"/>
    <property type="match status" value="1"/>
</dbReference>
<reference evidence="7 8" key="1">
    <citation type="submission" date="2019-09" db="EMBL/GenBank/DDBJ databases">
        <authorList>
            <person name="Chandra G."/>
            <person name="Truman W A."/>
        </authorList>
    </citation>
    <scope>NUCLEOTIDE SEQUENCE [LARGE SCALE GENOMIC DNA]</scope>
    <source>
        <strain evidence="7">PS631</strain>
    </source>
</reference>
<evidence type="ECO:0000256" key="1">
    <source>
        <dbReference type="ARBA" id="ARBA00001946"/>
    </source>
</evidence>
<proteinExistence type="predicted"/>
<evidence type="ECO:0000256" key="3">
    <source>
        <dbReference type="ARBA" id="ARBA00012528"/>
    </source>
</evidence>
<dbReference type="Pfam" id="PF00990">
    <property type="entry name" value="GGDEF"/>
    <property type="match status" value="1"/>
</dbReference>
<feature type="transmembrane region" description="Helical" evidence="5">
    <location>
        <begin position="122"/>
        <end position="140"/>
    </location>
</feature>
<protein>
    <recommendedName>
        <fullName evidence="3">diguanylate cyclase</fullName>
        <ecNumber evidence="3">2.7.7.65</ecNumber>
    </recommendedName>
</protein>
<dbReference type="AlphaFoldDB" id="A0A5E6Q1T6"/>
<dbReference type="SUPFAM" id="SSF55073">
    <property type="entry name" value="Nucleotide cyclase"/>
    <property type="match status" value="1"/>
</dbReference>
<dbReference type="SMART" id="SM00267">
    <property type="entry name" value="GGDEF"/>
    <property type="match status" value="1"/>
</dbReference>
<dbReference type="PROSITE" id="PS50887">
    <property type="entry name" value="GGDEF"/>
    <property type="match status" value="1"/>
</dbReference>
<dbReference type="PANTHER" id="PTHR45138">
    <property type="entry name" value="REGULATORY COMPONENTS OF SENSORY TRANSDUCTION SYSTEM"/>
    <property type="match status" value="1"/>
</dbReference>
<dbReference type="GO" id="GO:0052621">
    <property type="term" value="F:diguanylate cyclase activity"/>
    <property type="evidence" value="ECO:0007669"/>
    <property type="project" value="UniProtKB-EC"/>
</dbReference>